<gene>
    <name evidence="6 11" type="primary">era</name>
    <name evidence="11" type="ordered locus">MICA_2251</name>
</gene>
<evidence type="ECO:0000256" key="1">
    <source>
        <dbReference type="ARBA" id="ARBA00007921"/>
    </source>
</evidence>
<dbReference type="InterPro" id="IPR006073">
    <property type="entry name" value="GTP-bd"/>
</dbReference>
<dbReference type="HAMAP" id="MF_00367">
    <property type="entry name" value="GTPase_Era"/>
    <property type="match status" value="1"/>
</dbReference>
<dbReference type="InterPro" id="IPR009019">
    <property type="entry name" value="KH_sf_prok-type"/>
</dbReference>
<evidence type="ECO:0000256" key="7">
    <source>
        <dbReference type="PROSITE-ProRule" id="PRU01050"/>
    </source>
</evidence>
<dbReference type="GO" id="GO:0005829">
    <property type="term" value="C:cytosol"/>
    <property type="evidence" value="ECO:0007669"/>
    <property type="project" value="TreeGrafter"/>
</dbReference>
<dbReference type="Pfam" id="PF01926">
    <property type="entry name" value="MMR_HSR1"/>
    <property type="match status" value="1"/>
</dbReference>
<feature type="region of interest" description="G3" evidence="7">
    <location>
        <begin position="61"/>
        <end position="64"/>
    </location>
</feature>
<keyword evidence="6" id="KW-0997">Cell inner membrane</keyword>
<dbReference type="NCBIfam" id="TIGR00436">
    <property type="entry name" value="era"/>
    <property type="match status" value="1"/>
</dbReference>
<accession>G2KS46</accession>
<evidence type="ECO:0000313" key="12">
    <source>
        <dbReference type="Proteomes" id="UP000009286"/>
    </source>
</evidence>
<organism evidence="11 12">
    <name type="scientific">Micavibrio aeruginosavorus (strain ARL-13)</name>
    <dbReference type="NCBI Taxonomy" id="856793"/>
    <lineage>
        <taxon>Bacteria</taxon>
        <taxon>Pseudomonadati</taxon>
        <taxon>Bdellovibrionota</taxon>
        <taxon>Bdellovibrionia</taxon>
        <taxon>Bdellovibrionales</taxon>
        <taxon>Pseudobdellovibrionaceae</taxon>
        <taxon>Micavibrio</taxon>
    </lineage>
</organism>
<dbReference type="STRING" id="856793.MICA_2251"/>
<dbReference type="CDD" id="cd04163">
    <property type="entry name" value="Era"/>
    <property type="match status" value="1"/>
</dbReference>
<dbReference type="PANTHER" id="PTHR42698:SF1">
    <property type="entry name" value="GTPASE ERA, MITOCHONDRIAL"/>
    <property type="match status" value="1"/>
</dbReference>
<evidence type="ECO:0000256" key="5">
    <source>
        <dbReference type="ARBA" id="ARBA00023134"/>
    </source>
</evidence>
<feature type="region of interest" description="G4" evidence="7">
    <location>
        <begin position="131"/>
        <end position="134"/>
    </location>
</feature>
<proteinExistence type="inferred from homology"/>
<dbReference type="SUPFAM" id="SSF52540">
    <property type="entry name" value="P-loop containing nucleoside triphosphate hydrolases"/>
    <property type="match status" value="1"/>
</dbReference>
<feature type="region of interest" description="G5" evidence="7">
    <location>
        <begin position="160"/>
        <end position="162"/>
    </location>
</feature>
<dbReference type="GO" id="GO:0003924">
    <property type="term" value="F:GTPase activity"/>
    <property type="evidence" value="ECO:0007669"/>
    <property type="project" value="UniProtKB-UniRule"/>
</dbReference>
<feature type="region of interest" description="G1" evidence="7">
    <location>
        <begin position="12"/>
        <end position="19"/>
    </location>
</feature>
<dbReference type="InterPro" id="IPR005225">
    <property type="entry name" value="Small_GTP-bd"/>
</dbReference>
<evidence type="ECO:0000313" key="11">
    <source>
        <dbReference type="EMBL" id="AEP10554.1"/>
    </source>
</evidence>
<keyword evidence="6" id="KW-0963">Cytoplasm</keyword>
<evidence type="ECO:0000256" key="4">
    <source>
        <dbReference type="ARBA" id="ARBA00022884"/>
    </source>
</evidence>
<comment type="similarity">
    <text evidence="1 6 7 8">Belongs to the TRAFAC class TrmE-Era-EngA-EngB-Septin-like GTPase superfamily. Era GTPase family.</text>
</comment>
<comment type="subunit">
    <text evidence="6">Monomer.</text>
</comment>
<comment type="function">
    <text evidence="6">An essential GTPase that binds both GDP and GTP, with rapid nucleotide exchange. Plays a role in 16S rRNA processing and 30S ribosomal subunit biogenesis and possibly also in cell cycle regulation and energy metabolism.</text>
</comment>
<dbReference type="NCBIfam" id="NF000908">
    <property type="entry name" value="PRK00089.1"/>
    <property type="match status" value="1"/>
</dbReference>
<dbReference type="InterPro" id="IPR030388">
    <property type="entry name" value="G_ERA_dom"/>
</dbReference>
<dbReference type="InterPro" id="IPR004044">
    <property type="entry name" value="KH_dom_type_2"/>
</dbReference>
<dbReference type="InterPro" id="IPR027417">
    <property type="entry name" value="P-loop_NTPase"/>
</dbReference>
<name>G2KS46_MICAA</name>
<feature type="domain" description="Era-type G" evidence="10">
    <location>
        <begin position="4"/>
        <end position="181"/>
    </location>
</feature>
<evidence type="ECO:0000256" key="3">
    <source>
        <dbReference type="ARBA" id="ARBA00022741"/>
    </source>
</evidence>
<dbReference type="Proteomes" id="UP000009286">
    <property type="component" value="Chromosome"/>
</dbReference>
<feature type="binding site" evidence="6">
    <location>
        <begin position="12"/>
        <end position="19"/>
    </location>
    <ligand>
        <name>GTP</name>
        <dbReference type="ChEBI" id="CHEBI:37565"/>
    </ligand>
</feature>
<dbReference type="GO" id="GO:0005886">
    <property type="term" value="C:plasma membrane"/>
    <property type="evidence" value="ECO:0007669"/>
    <property type="project" value="UniProtKB-SubCell"/>
</dbReference>
<dbReference type="eggNOG" id="COG1159">
    <property type="taxonomic scope" value="Bacteria"/>
</dbReference>
<dbReference type="EMBL" id="CP002382">
    <property type="protein sequence ID" value="AEP10554.1"/>
    <property type="molecule type" value="Genomic_DNA"/>
</dbReference>
<keyword evidence="12" id="KW-1185">Reference proteome</keyword>
<evidence type="ECO:0000259" key="9">
    <source>
        <dbReference type="PROSITE" id="PS50823"/>
    </source>
</evidence>
<dbReference type="HOGENOM" id="CLU_038009_1_1_5"/>
<dbReference type="GO" id="GO:0005525">
    <property type="term" value="F:GTP binding"/>
    <property type="evidence" value="ECO:0007669"/>
    <property type="project" value="UniProtKB-UniRule"/>
</dbReference>
<keyword evidence="6" id="KW-0699">rRNA-binding</keyword>
<dbReference type="GO" id="GO:0070181">
    <property type="term" value="F:small ribosomal subunit rRNA binding"/>
    <property type="evidence" value="ECO:0007669"/>
    <property type="project" value="UniProtKB-UniRule"/>
</dbReference>
<dbReference type="CDD" id="cd22534">
    <property type="entry name" value="KH-II_Era"/>
    <property type="match status" value="1"/>
</dbReference>
<sequence length="307" mass="34216">MTERCGFVAIIGAPNAGKSTLINRMVGAKVSIVNRKVQTTRINVRGIVMMDDDATQIILIDTPGIFSPKRRLDRAMVAAAWNGEADADITALLIDASKEGFDKDTRALLDTIEKRVKDGAVGDRKIILLLNKIDQMPADQLLKISAELNDRIPFTATFMISGLKGRGVQDVLDWISKNIPEGPHHYPGDQLSDLPERLLAAEITREKIYDNLHQELPYAATVETETWESFDDGSVKISQIIYLAREAHKPIILGKGGSRLKTIGMQSRKELESLLECRVHLKLFVKVKENWMDDPDRYSVWGLDPGA</sequence>
<feature type="binding site" evidence="6">
    <location>
        <begin position="61"/>
        <end position="65"/>
    </location>
    <ligand>
        <name>GTP</name>
        <dbReference type="ChEBI" id="CHEBI:37565"/>
    </ligand>
</feature>
<dbReference type="InterPro" id="IPR015946">
    <property type="entry name" value="KH_dom-like_a/b"/>
</dbReference>
<dbReference type="PROSITE" id="PS50823">
    <property type="entry name" value="KH_TYPE_2"/>
    <property type="match status" value="1"/>
</dbReference>
<protein>
    <recommendedName>
        <fullName evidence="2 6">GTPase Era</fullName>
    </recommendedName>
</protein>
<feature type="domain" description="KH type-2" evidence="9">
    <location>
        <begin position="212"/>
        <end position="289"/>
    </location>
</feature>
<evidence type="ECO:0000256" key="6">
    <source>
        <dbReference type="HAMAP-Rule" id="MF_00367"/>
    </source>
</evidence>
<keyword evidence="6" id="KW-1003">Cell membrane</keyword>
<dbReference type="AlphaFoldDB" id="G2KS46"/>
<dbReference type="Gene3D" id="3.40.50.300">
    <property type="entry name" value="P-loop containing nucleotide triphosphate hydrolases"/>
    <property type="match status" value="1"/>
</dbReference>
<evidence type="ECO:0000259" key="10">
    <source>
        <dbReference type="PROSITE" id="PS51713"/>
    </source>
</evidence>
<keyword evidence="6" id="KW-0690">Ribosome biogenesis</keyword>
<keyword evidence="3 6" id="KW-0547">Nucleotide-binding</keyword>
<dbReference type="NCBIfam" id="TIGR00231">
    <property type="entry name" value="small_GTP"/>
    <property type="match status" value="1"/>
</dbReference>
<dbReference type="InterPro" id="IPR005662">
    <property type="entry name" value="GTPase_Era-like"/>
</dbReference>
<evidence type="ECO:0000256" key="2">
    <source>
        <dbReference type="ARBA" id="ARBA00020484"/>
    </source>
</evidence>
<dbReference type="PANTHER" id="PTHR42698">
    <property type="entry name" value="GTPASE ERA"/>
    <property type="match status" value="1"/>
</dbReference>
<dbReference type="OrthoDB" id="9805918at2"/>
<dbReference type="PROSITE" id="PS51713">
    <property type="entry name" value="G_ERA"/>
    <property type="match status" value="1"/>
</dbReference>
<dbReference type="GO" id="GO:0000028">
    <property type="term" value="P:ribosomal small subunit assembly"/>
    <property type="evidence" value="ECO:0007669"/>
    <property type="project" value="TreeGrafter"/>
</dbReference>
<dbReference type="KEGG" id="mai:MICA_2251"/>
<reference evidence="11 12" key="1">
    <citation type="journal article" date="2011" name="BMC Genomics">
        <title>Genomic insights into an obligate epibiotic bacterial predator: Micavibrio aeruginosavorus ARL-13.</title>
        <authorList>
            <person name="Wang Z."/>
            <person name="Kadouri D."/>
            <person name="Wu M."/>
        </authorList>
    </citation>
    <scope>NUCLEOTIDE SEQUENCE [LARGE SCALE GENOMIC DNA]</scope>
    <source>
        <strain evidence="11 12">ARL-13</strain>
    </source>
</reference>
<keyword evidence="5 6" id="KW-0342">GTP-binding</keyword>
<feature type="binding site" evidence="6">
    <location>
        <begin position="131"/>
        <end position="134"/>
    </location>
    <ligand>
        <name>GTP</name>
        <dbReference type="ChEBI" id="CHEBI:37565"/>
    </ligand>
</feature>
<feature type="region of interest" description="G2" evidence="7">
    <location>
        <begin position="38"/>
        <end position="42"/>
    </location>
</feature>
<evidence type="ECO:0000256" key="8">
    <source>
        <dbReference type="RuleBase" id="RU003761"/>
    </source>
</evidence>
<dbReference type="SUPFAM" id="SSF54814">
    <property type="entry name" value="Prokaryotic type KH domain (KH-domain type II)"/>
    <property type="match status" value="1"/>
</dbReference>
<dbReference type="RefSeq" id="WP_014103777.1">
    <property type="nucleotide sequence ID" value="NC_016026.1"/>
</dbReference>
<keyword evidence="4 6" id="KW-0694">RNA-binding</keyword>
<comment type="subcellular location">
    <subcellularLocation>
        <location evidence="6">Cytoplasm</location>
    </subcellularLocation>
    <subcellularLocation>
        <location evidence="6">Cell inner membrane</location>
        <topology evidence="6">Peripheral membrane protein</topology>
    </subcellularLocation>
</comment>
<keyword evidence="6" id="KW-0472">Membrane</keyword>
<dbReference type="Gene3D" id="3.30.300.20">
    <property type="match status" value="1"/>
</dbReference>
<dbReference type="GO" id="GO:0043024">
    <property type="term" value="F:ribosomal small subunit binding"/>
    <property type="evidence" value="ECO:0007669"/>
    <property type="project" value="TreeGrafter"/>
</dbReference>
<dbReference type="Pfam" id="PF07650">
    <property type="entry name" value="KH_2"/>
    <property type="match status" value="1"/>
</dbReference>